<dbReference type="Ensembl" id="ENSSFOT00015008064.2">
    <property type="protein sequence ID" value="ENSSFOP00015007949.2"/>
    <property type="gene ID" value="ENSSFOG00015005201.2"/>
</dbReference>
<evidence type="ECO:0000256" key="2">
    <source>
        <dbReference type="ARBA" id="ARBA00022692"/>
    </source>
</evidence>
<proteinExistence type="predicted"/>
<dbReference type="PANTHER" id="PTHR13659:SF7">
    <property type="entry name" value="PROTEIN FAM8A1"/>
    <property type="match status" value="1"/>
</dbReference>
<evidence type="ECO:0000256" key="3">
    <source>
        <dbReference type="ARBA" id="ARBA00022989"/>
    </source>
</evidence>
<protein>
    <submittedName>
        <fullName evidence="6">Family with sequence similarity 8 member A1a</fullName>
    </submittedName>
</protein>
<evidence type="ECO:0000313" key="6">
    <source>
        <dbReference type="Ensembl" id="ENSSFOP00015007949.2"/>
    </source>
</evidence>
<keyword evidence="4" id="KW-0472">Membrane</keyword>
<dbReference type="AlphaFoldDB" id="A0A8C9R3E2"/>
<dbReference type="PANTHER" id="PTHR13659">
    <property type="entry name" value="AUTOSOMAL HIGHLY CONSERVED PROTEIN"/>
    <property type="match status" value="1"/>
</dbReference>
<feature type="domain" description="RDD" evidence="5">
    <location>
        <begin position="156"/>
        <end position="256"/>
    </location>
</feature>
<dbReference type="InterPro" id="IPR010432">
    <property type="entry name" value="RDD"/>
</dbReference>
<dbReference type="Pfam" id="PF06271">
    <property type="entry name" value="RDD"/>
    <property type="match status" value="1"/>
</dbReference>
<dbReference type="Proteomes" id="UP000694397">
    <property type="component" value="Chromosome 23"/>
</dbReference>
<dbReference type="GO" id="GO:0016020">
    <property type="term" value="C:membrane"/>
    <property type="evidence" value="ECO:0007669"/>
    <property type="project" value="UniProtKB-SubCell"/>
</dbReference>
<name>A0A8C9R3E2_SCLFO</name>
<evidence type="ECO:0000259" key="5">
    <source>
        <dbReference type="Pfam" id="PF06271"/>
    </source>
</evidence>
<evidence type="ECO:0000256" key="1">
    <source>
        <dbReference type="ARBA" id="ARBA00004141"/>
    </source>
</evidence>
<evidence type="ECO:0000313" key="7">
    <source>
        <dbReference type="Proteomes" id="UP000694397"/>
    </source>
</evidence>
<comment type="subcellular location">
    <subcellularLocation>
        <location evidence="1">Membrane</location>
        <topology evidence="1">Multi-pass membrane protein</topology>
    </subcellularLocation>
</comment>
<accession>A0A8C9R3E2</accession>
<keyword evidence="7" id="KW-1185">Reference proteome</keyword>
<dbReference type="GeneTree" id="ENSGT00390000007346"/>
<keyword evidence="3" id="KW-1133">Transmembrane helix</keyword>
<sequence>NPDQDEWVGGWMDLGFDASLNPAQSVECACSHFGEASLSASEYCARLRHGMCQYHCGYVSWHSWLAVCGASELLRAAAKKWSVIFCEIHKMLLEKQSSCFRSYASAVLFNSHFVQCDSVSHSFTVIYPLYTHTHSRGFLLYLQGYRFLSGREHAIPSPLRRFLAEAVDFPILFCVKAAVILTIAHLSGWRDPSKFAVHFIVEEMDEETSLEELQKMMLLPLLYRMLVRLCETFCIWGAGGATPGKFLLGLRVVTCDTSVLVQPDRVQAVPASDVSLSASTVRALNKNFSIAFFFPAFIAPLFFQHNGTVYDIAAGTVVVKRSRAR</sequence>
<organism evidence="6 7">
    <name type="scientific">Scleropages formosus</name>
    <name type="common">Asian bonytongue</name>
    <name type="synonym">Osteoglossum formosum</name>
    <dbReference type="NCBI Taxonomy" id="113540"/>
    <lineage>
        <taxon>Eukaryota</taxon>
        <taxon>Metazoa</taxon>
        <taxon>Chordata</taxon>
        <taxon>Craniata</taxon>
        <taxon>Vertebrata</taxon>
        <taxon>Euteleostomi</taxon>
        <taxon>Actinopterygii</taxon>
        <taxon>Neopterygii</taxon>
        <taxon>Teleostei</taxon>
        <taxon>Osteoglossocephala</taxon>
        <taxon>Osteoglossomorpha</taxon>
        <taxon>Osteoglossiformes</taxon>
        <taxon>Osteoglossidae</taxon>
        <taxon>Scleropages</taxon>
    </lineage>
</organism>
<reference evidence="6 7" key="1">
    <citation type="submission" date="2019-04" db="EMBL/GenBank/DDBJ databases">
        <authorList>
            <consortium name="Wellcome Sanger Institute Data Sharing"/>
        </authorList>
    </citation>
    <scope>NUCLEOTIDE SEQUENCE [LARGE SCALE GENOMIC DNA]</scope>
</reference>
<keyword evidence="2" id="KW-0812">Transmembrane</keyword>
<dbReference type="OrthoDB" id="10061042at2759"/>
<dbReference type="InterPro" id="IPR039871">
    <property type="entry name" value="FAM8A1"/>
</dbReference>
<reference evidence="6" key="3">
    <citation type="submission" date="2025-09" db="UniProtKB">
        <authorList>
            <consortium name="Ensembl"/>
        </authorList>
    </citation>
    <scope>IDENTIFICATION</scope>
</reference>
<evidence type="ECO:0000256" key="4">
    <source>
        <dbReference type="ARBA" id="ARBA00023136"/>
    </source>
</evidence>
<reference evidence="6" key="2">
    <citation type="submission" date="2025-08" db="UniProtKB">
        <authorList>
            <consortium name="Ensembl"/>
        </authorList>
    </citation>
    <scope>IDENTIFICATION</scope>
</reference>